<evidence type="ECO:0000256" key="8">
    <source>
        <dbReference type="SAM" id="MobiDB-lite"/>
    </source>
</evidence>
<comment type="subcellular location">
    <subcellularLocation>
        <location evidence="1">Nucleus</location>
    </subcellularLocation>
</comment>
<proteinExistence type="predicted"/>
<dbReference type="InterPro" id="IPR059124">
    <property type="entry name" value="Kelch_HCF"/>
</dbReference>
<dbReference type="PANTHER" id="PTHR46003:SF1">
    <property type="entry name" value="HOST CELL FACTOR"/>
    <property type="match status" value="1"/>
</dbReference>
<evidence type="ECO:0000256" key="7">
    <source>
        <dbReference type="ARBA" id="ARBA00023306"/>
    </source>
</evidence>
<keyword evidence="6" id="KW-0539">Nucleus</keyword>
<dbReference type="SMART" id="SM00060">
    <property type="entry name" value="FN3"/>
    <property type="match status" value="2"/>
</dbReference>
<dbReference type="InterPro" id="IPR013783">
    <property type="entry name" value="Ig-like_fold"/>
</dbReference>
<dbReference type="FunFam" id="2.120.10.80:FF:000015">
    <property type="entry name" value="host cell factor 1 isoform X1"/>
    <property type="match status" value="1"/>
</dbReference>
<dbReference type="InParanoid" id="B4NHX2"/>
<keyword evidence="11" id="KW-1185">Reference proteome</keyword>
<evidence type="ECO:0000256" key="3">
    <source>
        <dbReference type="ARBA" id="ARBA00022553"/>
    </source>
</evidence>
<name>B4NHX2_DROWI</name>
<dbReference type="Pfam" id="PF13854">
    <property type="entry name" value="Kelch_HCF"/>
    <property type="match status" value="1"/>
</dbReference>
<feature type="region of interest" description="Disordered" evidence="8">
    <location>
        <begin position="1100"/>
        <end position="1140"/>
    </location>
</feature>
<dbReference type="CDD" id="cd00063">
    <property type="entry name" value="FN3"/>
    <property type="match status" value="2"/>
</dbReference>
<feature type="region of interest" description="Disordered" evidence="8">
    <location>
        <begin position="513"/>
        <end position="532"/>
    </location>
</feature>
<gene>
    <name evidence="10" type="primary">Dwil\GK13582</name>
    <name evidence="10" type="ORF">Dwil_GK13582</name>
</gene>
<keyword evidence="7" id="KW-0131">Cell cycle</keyword>
<feature type="region of interest" description="Disordered" evidence="8">
    <location>
        <begin position="1473"/>
        <end position="1520"/>
    </location>
</feature>
<keyword evidence="2" id="KW-0880">Kelch repeat</keyword>
<dbReference type="InterPro" id="IPR003961">
    <property type="entry name" value="FN3_dom"/>
</dbReference>
<dbReference type="Gene3D" id="6.10.250.2590">
    <property type="match status" value="1"/>
</dbReference>
<dbReference type="SUPFAM" id="SSF117281">
    <property type="entry name" value="Kelch motif"/>
    <property type="match status" value="1"/>
</dbReference>
<keyword evidence="3" id="KW-0597">Phosphoprotein</keyword>
<organism evidence="10 11">
    <name type="scientific">Drosophila willistoni</name>
    <name type="common">Fruit fly</name>
    <dbReference type="NCBI Taxonomy" id="7260"/>
    <lineage>
        <taxon>Eukaryota</taxon>
        <taxon>Metazoa</taxon>
        <taxon>Ecdysozoa</taxon>
        <taxon>Arthropoda</taxon>
        <taxon>Hexapoda</taxon>
        <taxon>Insecta</taxon>
        <taxon>Pterygota</taxon>
        <taxon>Neoptera</taxon>
        <taxon>Endopterygota</taxon>
        <taxon>Diptera</taxon>
        <taxon>Brachycera</taxon>
        <taxon>Muscomorpha</taxon>
        <taxon>Ephydroidea</taxon>
        <taxon>Drosophilidae</taxon>
        <taxon>Drosophila</taxon>
        <taxon>Sophophora</taxon>
    </lineage>
</organism>
<evidence type="ECO:0000256" key="4">
    <source>
        <dbReference type="ARBA" id="ARBA00022737"/>
    </source>
</evidence>
<dbReference type="GO" id="GO:0006338">
    <property type="term" value="P:chromatin remodeling"/>
    <property type="evidence" value="ECO:0007669"/>
    <property type="project" value="TreeGrafter"/>
</dbReference>
<dbReference type="InterPro" id="IPR036116">
    <property type="entry name" value="FN3_sf"/>
</dbReference>
<feature type="compositionally biased region" description="Polar residues" evidence="8">
    <location>
        <begin position="523"/>
        <end position="532"/>
    </location>
</feature>
<dbReference type="Gene3D" id="2.60.40.10">
    <property type="entry name" value="Immunoglobulins"/>
    <property type="match status" value="2"/>
</dbReference>
<dbReference type="EMBL" id="CH964272">
    <property type="protein sequence ID" value="EDW83622.2"/>
    <property type="molecule type" value="Genomic_DNA"/>
</dbReference>
<evidence type="ECO:0000313" key="11">
    <source>
        <dbReference type="Proteomes" id="UP000007798"/>
    </source>
</evidence>
<dbReference type="SUPFAM" id="SSF49265">
    <property type="entry name" value="Fibronectin type III"/>
    <property type="match status" value="1"/>
</dbReference>
<dbReference type="FunCoup" id="B4NHX2">
    <property type="interactions" value="1575"/>
</dbReference>
<evidence type="ECO:0000313" key="10">
    <source>
        <dbReference type="EMBL" id="EDW83622.2"/>
    </source>
</evidence>
<feature type="region of interest" description="Disordered" evidence="8">
    <location>
        <begin position="1240"/>
        <end position="1274"/>
    </location>
</feature>
<dbReference type="GO" id="GO:0035097">
    <property type="term" value="C:histone methyltransferase complex"/>
    <property type="evidence" value="ECO:0007669"/>
    <property type="project" value="TreeGrafter"/>
</dbReference>
<dbReference type="Gene3D" id="2.120.10.80">
    <property type="entry name" value="Kelch-type beta propeller"/>
    <property type="match status" value="2"/>
</dbReference>
<dbReference type="OrthoDB" id="10001928at2759"/>
<dbReference type="eggNOG" id="KOG4152">
    <property type="taxonomic scope" value="Eukaryota"/>
</dbReference>
<feature type="compositionally biased region" description="Polar residues" evidence="8">
    <location>
        <begin position="1495"/>
        <end position="1520"/>
    </location>
</feature>
<evidence type="ECO:0000256" key="1">
    <source>
        <dbReference type="ARBA" id="ARBA00004123"/>
    </source>
</evidence>
<evidence type="ECO:0000256" key="2">
    <source>
        <dbReference type="ARBA" id="ARBA00022441"/>
    </source>
</evidence>
<protein>
    <recommendedName>
        <fullName evidence="9">Fibronectin type-III domain-containing protein</fullName>
    </recommendedName>
</protein>
<evidence type="ECO:0000256" key="6">
    <source>
        <dbReference type="ARBA" id="ARBA00023242"/>
    </source>
</evidence>
<dbReference type="InterPro" id="IPR043536">
    <property type="entry name" value="HCF1/2"/>
</dbReference>
<dbReference type="STRING" id="7260.B4NHX2"/>
<dbReference type="InterPro" id="IPR015915">
    <property type="entry name" value="Kelch-typ_b-propeller"/>
</dbReference>
<dbReference type="HOGENOM" id="CLU_002603_0_0_1"/>
<dbReference type="Proteomes" id="UP000007798">
    <property type="component" value="Unassembled WGS sequence"/>
</dbReference>
<keyword evidence="4" id="KW-0677">Repeat</keyword>
<reference evidence="10 11" key="1">
    <citation type="journal article" date="2007" name="Nature">
        <title>Evolution of genes and genomes on the Drosophila phylogeny.</title>
        <authorList>
            <consortium name="Drosophila 12 Genomes Consortium"/>
            <person name="Clark A.G."/>
            <person name="Eisen M.B."/>
            <person name="Smith D.R."/>
            <person name="Bergman C.M."/>
            <person name="Oliver B."/>
            <person name="Markow T.A."/>
            <person name="Kaufman T.C."/>
            <person name="Kellis M."/>
            <person name="Gelbart W."/>
            <person name="Iyer V.N."/>
            <person name="Pollard D.A."/>
            <person name="Sackton T.B."/>
            <person name="Larracuente A.M."/>
            <person name="Singh N.D."/>
            <person name="Abad J.P."/>
            <person name="Abt D.N."/>
            <person name="Adryan B."/>
            <person name="Aguade M."/>
            <person name="Akashi H."/>
            <person name="Anderson W.W."/>
            <person name="Aquadro C.F."/>
            <person name="Ardell D.H."/>
            <person name="Arguello R."/>
            <person name="Artieri C.G."/>
            <person name="Barbash D.A."/>
            <person name="Barker D."/>
            <person name="Barsanti P."/>
            <person name="Batterham P."/>
            <person name="Batzoglou S."/>
            <person name="Begun D."/>
            <person name="Bhutkar A."/>
            <person name="Blanco E."/>
            <person name="Bosak S.A."/>
            <person name="Bradley R.K."/>
            <person name="Brand A.D."/>
            <person name="Brent M.R."/>
            <person name="Brooks A.N."/>
            <person name="Brown R.H."/>
            <person name="Butlin R.K."/>
            <person name="Caggese C."/>
            <person name="Calvi B.R."/>
            <person name="Bernardo de Carvalho A."/>
            <person name="Caspi A."/>
            <person name="Castrezana S."/>
            <person name="Celniker S.E."/>
            <person name="Chang J.L."/>
            <person name="Chapple C."/>
            <person name="Chatterji S."/>
            <person name="Chinwalla A."/>
            <person name="Civetta A."/>
            <person name="Clifton S.W."/>
            <person name="Comeron J.M."/>
            <person name="Costello J.C."/>
            <person name="Coyne J.A."/>
            <person name="Daub J."/>
            <person name="David R.G."/>
            <person name="Delcher A.L."/>
            <person name="Delehaunty K."/>
            <person name="Do C.B."/>
            <person name="Ebling H."/>
            <person name="Edwards K."/>
            <person name="Eickbush T."/>
            <person name="Evans J.D."/>
            <person name="Filipski A."/>
            <person name="Findeiss S."/>
            <person name="Freyhult E."/>
            <person name="Fulton L."/>
            <person name="Fulton R."/>
            <person name="Garcia A.C."/>
            <person name="Gardiner A."/>
            <person name="Garfield D.A."/>
            <person name="Garvin B.E."/>
            <person name="Gibson G."/>
            <person name="Gilbert D."/>
            <person name="Gnerre S."/>
            <person name="Godfrey J."/>
            <person name="Good R."/>
            <person name="Gotea V."/>
            <person name="Gravely B."/>
            <person name="Greenberg A.J."/>
            <person name="Griffiths-Jones S."/>
            <person name="Gross S."/>
            <person name="Guigo R."/>
            <person name="Gustafson E.A."/>
            <person name="Haerty W."/>
            <person name="Hahn M.W."/>
            <person name="Halligan D.L."/>
            <person name="Halpern A.L."/>
            <person name="Halter G.M."/>
            <person name="Han M.V."/>
            <person name="Heger A."/>
            <person name="Hillier L."/>
            <person name="Hinrichs A.S."/>
            <person name="Holmes I."/>
            <person name="Hoskins R.A."/>
            <person name="Hubisz M.J."/>
            <person name="Hultmark D."/>
            <person name="Huntley M.A."/>
            <person name="Jaffe D.B."/>
            <person name="Jagadeeshan S."/>
            <person name="Jeck W.R."/>
            <person name="Johnson J."/>
            <person name="Jones C.D."/>
            <person name="Jordan W.C."/>
            <person name="Karpen G.H."/>
            <person name="Kataoka E."/>
            <person name="Keightley P.D."/>
            <person name="Kheradpour P."/>
            <person name="Kirkness E.F."/>
            <person name="Koerich L.B."/>
            <person name="Kristiansen K."/>
            <person name="Kudrna D."/>
            <person name="Kulathinal R.J."/>
            <person name="Kumar S."/>
            <person name="Kwok R."/>
            <person name="Lander E."/>
            <person name="Langley C.H."/>
            <person name="Lapoint R."/>
            <person name="Lazzaro B.P."/>
            <person name="Lee S.J."/>
            <person name="Levesque L."/>
            <person name="Li R."/>
            <person name="Lin C.F."/>
            <person name="Lin M.F."/>
            <person name="Lindblad-Toh K."/>
            <person name="Llopart A."/>
            <person name="Long M."/>
            <person name="Low L."/>
            <person name="Lozovsky E."/>
            <person name="Lu J."/>
            <person name="Luo M."/>
            <person name="Machado C.A."/>
            <person name="Makalowski W."/>
            <person name="Marzo M."/>
            <person name="Matsuda M."/>
            <person name="Matzkin L."/>
            <person name="McAllister B."/>
            <person name="McBride C.S."/>
            <person name="McKernan B."/>
            <person name="McKernan K."/>
            <person name="Mendez-Lago M."/>
            <person name="Minx P."/>
            <person name="Mollenhauer M.U."/>
            <person name="Montooth K."/>
            <person name="Mount S.M."/>
            <person name="Mu X."/>
            <person name="Myers E."/>
            <person name="Negre B."/>
            <person name="Newfeld S."/>
            <person name="Nielsen R."/>
            <person name="Noor M.A."/>
            <person name="O'Grady P."/>
            <person name="Pachter L."/>
            <person name="Papaceit M."/>
            <person name="Parisi M.J."/>
            <person name="Parisi M."/>
            <person name="Parts L."/>
            <person name="Pedersen J.S."/>
            <person name="Pesole G."/>
            <person name="Phillippy A.M."/>
            <person name="Ponting C.P."/>
            <person name="Pop M."/>
            <person name="Porcelli D."/>
            <person name="Powell J.R."/>
            <person name="Prohaska S."/>
            <person name="Pruitt K."/>
            <person name="Puig M."/>
            <person name="Quesneville H."/>
            <person name="Ram K.R."/>
            <person name="Rand D."/>
            <person name="Rasmussen M.D."/>
            <person name="Reed L.K."/>
            <person name="Reenan R."/>
            <person name="Reily A."/>
            <person name="Remington K.A."/>
            <person name="Rieger T.T."/>
            <person name="Ritchie M.G."/>
            <person name="Robin C."/>
            <person name="Rogers Y.H."/>
            <person name="Rohde C."/>
            <person name="Rozas J."/>
            <person name="Rubenfield M.J."/>
            <person name="Ruiz A."/>
            <person name="Russo S."/>
            <person name="Salzberg S.L."/>
            <person name="Sanchez-Gracia A."/>
            <person name="Saranga D.J."/>
            <person name="Sato H."/>
            <person name="Schaeffer S.W."/>
            <person name="Schatz M.C."/>
            <person name="Schlenke T."/>
            <person name="Schwartz R."/>
            <person name="Segarra C."/>
            <person name="Singh R.S."/>
            <person name="Sirot L."/>
            <person name="Sirota M."/>
            <person name="Sisneros N.B."/>
            <person name="Smith C.D."/>
            <person name="Smith T.F."/>
            <person name="Spieth J."/>
            <person name="Stage D.E."/>
            <person name="Stark A."/>
            <person name="Stephan W."/>
            <person name="Strausberg R.L."/>
            <person name="Strempel S."/>
            <person name="Sturgill D."/>
            <person name="Sutton G."/>
            <person name="Sutton G.G."/>
            <person name="Tao W."/>
            <person name="Teichmann S."/>
            <person name="Tobari Y.N."/>
            <person name="Tomimura Y."/>
            <person name="Tsolas J.M."/>
            <person name="Valente V.L."/>
            <person name="Venter E."/>
            <person name="Venter J.C."/>
            <person name="Vicario S."/>
            <person name="Vieira F.G."/>
            <person name="Vilella A.J."/>
            <person name="Villasante A."/>
            <person name="Walenz B."/>
            <person name="Wang J."/>
            <person name="Wasserman M."/>
            <person name="Watts T."/>
            <person name="Wilson D."/>
            <person name="Wilson R.K."/>
            <person name="Wing R.A."/>
            <person name="Wolfner M.F."/>
            <person name="Wong A."/>
            <person name="Wong G.K."/>
            <person name="Wu C.I."/>
            <person name="Wu G."/>
            <person name="Yamamoto D."/>
            <person name="Yang H.P."/>
            <person name="Yang S.P."/>
            <person name="Yorke J.A."/>
            <person name="Yoshida K."/>
            <person name="Zdobnov E."/>
            <person name="Zhang P."/>
            <person name="Zhang Y."/>
            <person name="Zimin A.V."/>
            <person name="Baldwin J."/>
            <person name="Abdouelleil A."/>
            <person name="Abdulkadir J."/>
            <person name="Abebe A."/>
            <person name="Abera B."/>
            <person name="Abreu J."/>
            <person name="Acer S.C."/>
            <person name="Aftuck L."/>
            <person name="Alexander A."/>
            <person name="An P."/>
            <person name="Anderson E."/>
            <person name="Anderson S."/>
            <person name="Arachi H."/>
            <person name="Azer M."/>
            <person name="Bachantsang P."/>
            <person name="Barry A."/>
            <person name="Bayul T."/>
            <person name="Berlin A."/>
            <person name="Bessette D."/>
            <person name="Bloom T."/>
            <person name="Blye J."/>
            <person name="Boguslavskiy L."/>
            <person name="Bonnet C."/>
            <person name="Boukhgalter B."/>
            <person name="Bourzgui I."/>
            <person name="Brown A."/>
            <person name="Cahill P."/>
            <person name="Channer S."/>
            <person name="Cheshatsang Y."/>
            <person name="Chuda L."/>
            <person name="Citroen M."/>
            <person name="Collymore A."/>
            <person name="Cooke P."/>
            <person name="Costello M."/>
            <person name="D'Aco K."/>
            <person name="Daza R."/>
            <person name="De Haan G."/>
            <person name="DeGray S."/>
            <person name="DeMaso C."/>
            <person name="Dhargay N."/>
            <person name="Dooley K."/>
            <person name="Dooley E."/>
            <person name="Doricent M."/>
            <person name="Dorje P."/>
            <person name="Dorjee K."/>
            <person name="Dupes A."/>
            <person name="Elong R."/>
            <person name="Falk J."/>
            <person name="Farina A."/>
            <person name="Faro S."/>
            <person name="Ferguson D."/>
            <person name="Fisher S."/>
            <person name="Foley C.D."/>
            <person name="Franke A."/>
            <person name="Friedrich D."/>
            <person name="Gadbois L."/>
            <person name="Gearin G."/>
            <person name="Gearin C.R."/>
            <person name="Giannoukos G."/>
            <person name="Goode T."/>
            <person name="Graham J."/>
            <person name="Grandbois E."/>
            <person name="Grewal S."/>
            <person name="Gyaltsen K."/>
            <person name="Hafez N."/>
            <person name="Hagos B."/>
            <person name="Hall J."/>
            <person name="Henson C."/>
            <person name="Hollinger A."/>
            <person name="Honan T."/>
            <person name="Huard M.D."/>
            <person name="Hughes L."/>
            <person name="Hurhula B."/>
            <person name="Husby M.E."/>
            <person name="Kamat A."/>
            <person name="Kanga B."/>
            <person name="Kashin S."/>
            <person name="Khazanovich D."/>
            <person name="Kisner P."/>
            <person name="Lance K."/>
            <person name="Lara M."/>
            <person name="Lee W."/>
            <person name="Lennon N."/>
            <person name="Letendre F."/>
            <person name="LeVine R."/>
            <person name="Lipovsky A."/>
            <person name="Liu X."/>
            <person name="Liu J."/>
            <person name="Liu S."/>
            <person name="Lokyitsang T."/>
            <person name="Lokyitsang Y."/>
            <person name="Lubonja R."/>
            <person name="Lui A."/>
            <person name="MacDonald P."/>
            <person name="Magnisalis V."/>
            <person name="Maru K."/>
            <person name="Matthews C."/>
            <person name="McCusker W."/>
            <person name="McDonough S."/>
            <person name="Mehta T."/>
            <person name="Meldrim J."/>
            <person name="Meneus L."/>
            <person name="Mihai O."/>
            <person name="Mihalev A."/>
            <person name="Mihova T."/>
            <person name="Mittelman R."/>
            <person name="Mlenga V."/>
            <person name="Montmayeur A."/>
            <person name="Mulrain L."/>
            <person name="Navidi A."/>
            <person name="Naylor J."/>
            <person name="Negash T."/>
            <person name="Nguyen T."/>
            <person name="Nguyen N."/>
            <person name="Nicol R."/>
            <person name="Norbu C."/>
            <person name="Norbu N."/>
            <person name="Novod N."/>
            <person name="O'Neill B."/>
            <person name="Osman S."/>
            <person name="Markiewicz E."/>
            <person name="Oyono O.L."/>
            <person name="Patti C."/>
            <person name="Phunkhang P."/>
            <person name="Pierre F."/>
            <person name="Priest M."/>
            <person name="Raghuraman S."/>
            <person name="Rege F."/>
            <person name="Reyes R."/>
            <person name="Rise C."/>
            <person name="Rogov P."/>
            <person name="Ross K."/>
            <person name="Ryan E."/>
            <person name="Settipalli S."/>
            <person name="Shea T."/>
            <person name="Sherpa N."/>
            <person name="Shi L."/>
            <person name="Shih D."/>
            <person name="Sparrow T."/>
            <person name="Spaulding J."/>
            <person name="Stalker J."/>
            <person name="Stange-Thomann N."/>
            <person name="Stavropoulos S."/>
            <person name="Stone C."/>
            <person name="Strader C."/>
            <person name="Tesfaye S."/>
            <person name="Thomson T."/>
            <person name="Thoulutsang Y."/>
            <person name="Thoulutsang D."/>
            <person name="Topham K."/>
            <person name="Topping I."/>
            <person name="Tsamla T."/>
            <person name="Vassiliev H."/>
            <person name="Vo A."/>
            <person name="Wangchuk T."/>
            <person name="Wangdi T."/>
            <person name="Weiand M."/>
            <person name="Wilkinson J."/>
            <person name="Wilson A."/>
            <person name="Yadav S."/>
            <person name="Young G."/>
            <person name="Yu Q."/>
            <person name="Zembek L."/>
            <person name="Zhong D."/>
            <person name="Zimmer A."/>
            <person name="Zwirko Z."/>
            <person name="Jaffe D.B."/>
            <person name="Alvarez P."/>
            <person name="Brockman W."/>
            <person name="Butler J."/>
            <person name="Chin C."/>
            <person name="Gnerre S."/>
            <person name="Grabherr M."/>
            <person name="Kleber M."/>
            <person name="Mauceli E."/>
            <person name="MacCallum I."/>
        </authorList>
    </citation>
    <scope>NUCLEOTIDE SEQUENCE [LARGE SCALE GENOMIC DNA]</scope>
    <source>
        <strain evidence="11">Tucson 14030-0811.24</strain>
    </source>
</reference>
<accession>B4NHX2</accession>
<feature type="domain" description="Fibronectin type-III" evidence="9">
    <location>
        <begin position="1258"/>
        <end position="1357"/>
    </location>
</feature>
<keyword evidence="5" id="KW-0068">Autocatalytic cleavage</keyword>
<dbReference type="PANTHER" id="PTHR46003">
    <property type="entry name" value="HOST CELL FACTOR"/>
    <property type="match status" value="1"/>
</dbReference>
<sequence>MESAEIAGTMASGGGVPGGITGIADEDQIHTLAQAANCLTRMDIEEEVGGLDQTTATGNSGFRWKRVLNPTGPQPRPRHGHRAINIKELMVVFGGGNEGIVDELHVYNTVTNQWYVPVLKGDVPNGCAAYGFVVEGTRMFVFGGMIEYGKYSNELYELQATKWEWRKMYPESPDNGLSPCPRLGHSFTMVGDKIFLFGGLANESDDPKNNIPKYLNDLYILDTRGVHSHNGKWIIPKTYGDSPPPRESHTGISFTSKTTGKLNLLVYGGMSGCRLGDLWLLDTDSMTWSKPRTRGQAPLPRSLHSSTMIANKMYVFGGWVPLIINDSKPTTEREWKCTNTLAILDLDSMTWDNLTVDTVEENVPRARAGHCAVGIQSRLYVWSGRDGYRKAWNNQVCCKDLWYLEVTKPLYAVKVALVRASTHALELSWTATTFASAYILQIQKIEQAPVTPAKQASQSLIQQQAGAAPTNTQAANGAEVGVGVGGAAAPSLKIEKSPISVLHPGASATPAAASIAKAVEPPSANQTSASESPQIQVKLPVGSAIPLSTVAVQPQISIVSSTAAPVGTNPPTNILQKFRPSVAATLRTATSLSVSTTTTTAVDTQSTAVRVATSGSNVVLTSAASGTGALRFLPGVTASQTMRLATTQSGISVPSGSGTASTTTILKASLPSTAVHTQQQHTTTAGGKQYFIQKPLTLAPNVQLQFVKTSSGGMTVQTLPKVNFNLAKATATQGQGQTSATLSVGSAQLSTTGSTTQIQVASGQAKTVSAAGATVSSPIVAASASASGTQQKPIVSGNVLKLVSPHTMAGGKLIMKNSNILQMGKVSPNVMGGKPAFVITNKQGTQLGNQQIIIVTTGGSLRTVPASTVMSTAGSGPGIVSLVGSTATTASPLQVVGGTRTVISNQGGVKMIRNISTASATPGQKLSGTPLQQKTALYIGGKPVTVMSGSPGANKLVMLSGAGTSSITTTAGGATTARKSFVNIFNATGSHRAVTLAAPAKSVTPAKTGPATIIHHPKESNTSSSSTVVETATIGEASYVDTDPMDDIIEQLDGAGDTINPPSSRDAQADSEIEDNIDNGDAAATSTSAAATATTTAIPAATGDVTGSESLEDDISGVSSTTDTQKAKPMETDDIDGFAPVPPSEIVSTSGEIKPIRDQPTASETEAANILTTIKSSTGDLLAISTTSNADAEADRQPVSHLDALASAAVMQAATAASASADSTQAVRSLLAGSGNANLSGNFKSSSAERPKAGQDNDNTNVVANASSNDSNNDNDKWHTVGIFKDLLHTVSSYIDQKYFNEALVDDIAAYNLPEQLSQYPRTSLEPGTAYRFRLAAINSCGRGEWGEISSFKTCLPGFPGAPSAIKISKDIKEGAHLTWEPPPAQKTKEIVEYSVYLAVKPTAKDKAVTSPQLAFVRVYVGAANQCTVPNASLSNAHVDCSNKPAIIFRIAARNQKGYGPATQVRWLQDPATTKMQSAGGGGAAVSSLKRAQDKTSSVSGTGASSPQKRGRSSGFQGSE</sequence>
<evidence type="ECO:0000259" key="9">
    <source>
        <dbReference type="PROSITE" id="PS50853"/>
    </source>
</evidence>
<evidence type="ECO:0000256" key="5">
    <source>
        <dbReference type="ARBA" id="ARBA00022813"/>
    </source>
</evidence>
<dbReference type="GO" id="GO:0003713">
    <property type="term" value="F:transcription coactivator activity"/>
    <property type="evidence" value="ECO:0007669"/>
    <property type="project" value="TreeGrafter"/>
</dbReference>
<dbReference type="PROSITE" id="PS50853">
    <property type="entry name" value="FN3"/>
    <property type="match status" value="1"/>
</dbReference>
<feature type="compositionally biased region" description="Low complexity" evidence="8">
    <location>
        <begin position="1256"/>
        <end position="1272"/>
    </location>
</feature>
<dbReference type="FunFam" id="2.120.10.80:FF:000008">
    <property type="entry name" value="host cell factor 1 isoform X1"/>
    <property type="match status" value="1"/>
</dbReference>